<evidence type="ECO:0000313" key="3">
    <source>
        <dbReference type="EMBL" id="PWJ28670.1"/>
    </source>
</evidence>
<dbReference type="Pfam" id="PF00990">
    <property type="entry name" value="GGDEF"/>
    <property type="match status" value="1"/>
</dbReference>
<dbReference type="RefSeq" id="WP_109731848.1">
    <property type="nucleotide sequence ID" value="NZ_BAAACK010000003.1"/>
</dbReference>
<evidence type="ECO:0000259" key="2">
    <source>
        <dbReference type="PROSITE" id="PS50887"/>
    </source>
</evidence>
<dbReference type="NCBIfam" id="TIGR00254">
    <property type="entry name" value="GGDEF"/>
    <property type="match status" value="1"/>
</dbReference>
<dbReference type="InterPro" id="IPR013655">
    <property type="entry name" value="PAS_fold_3"/>
</dbReference>
<dbReference type="EMBL" id="QGDL01000008">
    <property type="protein sequence ID" value="PWJ28670.1"/>
    <property type="molecule type" value="Genomic_DNA"/>
</dbReference>
<dbReference type="Gene3D" id="3.20.20.450">
    <property type="entry name" value="EAL domain"/>
    <property type="match status" value="1"/>
</dbReference>
<gene>
    <name evidence="3" type="ORF">A8806_108185</name>
</gene>
<dbReference type="InterPro" id="IPR000160">
    <property type="entry name" value="GGDEF_dom"/>
</dbReference>
<dbReference type="SMART" id="SM00086">
    <property type="entry name" value="PAC"/>
    <property type="match status" value="2"/>
</dbReference>
<evidence type="ECO:0000259" key="1">
    <source>
        <dbReference type="PROSITE" id="PS50883"/>
    </source>
</evidence>
<dbReference type="Pfam" id="PF00563">
    <property type="entry name" value="EAL"/>
    <property type="match status" value="1"/>
</dbReference>
<protein>
    <submittedName>
        <fullName evidence="3">Diguanylate cyclase (GGDEF)-like protein</fullName>
    </submittedName>
</protein>
<dbReference type="OrthoDB" id="9805474at2"/>
<dbReference type="PROSITE" id="PS50883">
    <property type="entry name" value="EAL"/>
    <property type="match status" value="1"/>
</dbReference>
<dbReference type="InterPro" id="IPR052155">
    <property type="entry name" value="Biofilm_reg_signaling"/>
</dbReference>
<dbReference type="Pfam" id="PF08447">
    <property type="entry name" value="PAS_3"/>
    <property type="match status" value="1"/>
</dbReference>
<dbReference type="CDD" id="cd01948">
    <property type="entry name" value="EAL"/>
    <property type="match status" value="1"/>
</dbReference>
<dbReference type="AlphaFoldDB" id="A0A2Y9BL32"/>
<dbReference type="SUPFAM" id="SSF55785">
    <property type="entry name" value="PYP-like sensor domain (PAS domain)"/>
    <property type="match status" value="1"/>
</dbReference>
<dbReference type="PANTHER" id="PTHR44757">
    <property type="entry name" value="DIGUANYLATE CYCLASE DGCP"/>
    <property type="match status" value="1"/>
</dbReference>
<dbReference type="SMART" id="SM00267">
    <property type="entry name" value="GGDEF"/>
    <property type="match status" value="1"/>
</dbReference>
<dbReference type="InterPro" id="IPR001610">
    <property type="entry name" value="PAC"/>
</dbReference>
<feature type="domain" description="GGDEF" evidence="2">
    <location>
        <begin position="301"/>
        <end position="435"/>
    </location>
</feature>
<name>A0A2Y9BL32_9FIRM</name>
<accession>A0A2Y9BL32</accession>
<dbReference type="SMART" id="SM00052">
    <property type="entry name" value="EAL"/>
    <property type="match status" value="1"/>
</dbReference>
<dbReference type="Gene3D" id="3.30.450.20">
    <property type="entry name" value="PAS domain"/>
    <property type="match status" value="2"/>
</dbReference>
<dbReference type="SUPFAM" id="SSF55073">
    <property type="entry name" value="Nucleotide cyclase"/>
    <property type="match status" value="1"/>
</dbReference>
<dbReference type="InterPro" id="IPR043128">
    <property type="entry name" value="Rev_trsase/Diguanyl_cyclase"/>
</dbReference>
<comment type="caution">
    <text evidence="3">The sequence shown here is derived from an EMBL/GenBank/DDBJ whole genome shotgun (WGS) entry which is preliminary data.</text>
</comment>
<dbReference type="Gene3D" id="3.30.70.270">
    <property type="match status" value="1"/>
</dbReference>
<sequence>MKKYEHSPSGNNFVENDEYNLLMTSMRVSVSKHLLDDHFTVVWANDFYYDLIGYPKEEYEAVFENQCDRFFRSNTDDWDGIVAAAMGAFEAGELRYEHITRMRHKDGHMIWVRLVGTYTEDVIDGYHIAYTVMSDISDIIRMQKEQTVTYNSIPGFIAKFRIRESQIELVDANERFLYFFDHREQNALVNLNTPENEAALRESFPIMRKGKPVRFTMEARDKEGHAVWLQLNGDCIDTIDRDPVYLMVYIDITDLTRQREIQKETNMRLEQLAFVDPVTGGFNRTCFELKAEEAIKAAPAGTYALVWMDVQKFKLLNEMFGVESGNKVLKYIHGVIRGSLEEGEYVSRTSADNYSLLLKAAQKREIEARLNDIAEKVNHFNEDAEQKYILSLTAGVYYVEDPKLPIMQIQDRANVARENIVRKADAKLCICMFYSELDQLRLMKEKEIENRMRDALEKEQFVVYLQPKQSLRDGTIAGAEALVRWLDPERGLIPPNDFIPLFEKNMFIVKLDLYVFERVCAMLRKWIGHGEKPVPVSVNMSRAHLLDRDFLKRYEDIRQRYNIPAELLEIELTETLVFENPDVLMQIIETFHRGGYHCSMDDFGSGYSSLNVLKDIDIDSIKLDKAFFGSEEMDNPRERDVVTSVLELAAKLKMTTVAEGVETDAQKDFLKGTTCDLLQGYIFSRPVPPEEFERMTFGRTLS</sequence>
<evidence type="ECO:0000313" key="4">
    <source>
        <dbReference type="Proteomes" id="UP000245845"/>
    </source>
</evidence>
<dbReference type="InterPro" id="IPR001633">
    <property type="entry name" value="EAL_dom"/>
</dbReference>
<dbReference type="PANTHER" id="PTHR44757:SF2">
    <property type="entry name" value="BIOFILM ARCHITECTURE MAINTENANCE PROTEIN MBAA"/>
    <property type="match status" value="1"/>
</dbReference>
<dbReference type="Proteomes" id="UP000245845">
    <property type="component" value="Unassembled WGS sequence"/>
</dbReference>
<dbReference type="SUPFAM" id="SSF141868">
    <property type="entry name" value="EAL domain-like"/>
    <property type="match status" value="1"/>
</dbReference>
<reference evidence="3 4" key="1">
    <citation type="submission" date="2018-05" db="EMBL/GenBank/DDBJ databases">
        <title>The Hungate 1000. A catalogue of reference genomes from the rumen microbiome.</title>
        <authorList>
            <person name="Kelly W."/>
        </authorList>
    </citation>
    <scope>NUCLEOTIDE SEQUENCE [LARGE SCALE GENOMIC DNA]</scope>
    <source>
        <strain evidence="3 4">NLAE-zl-C242</strain>
    </source>
</reference>
<dbReference type="InterPro" id="IPR035965">
    <property type="entry name" value="PAS-like_dom_sf"/>
</dbReference>
<organism evidence="3 4">
    <name type="scientific">Faecalicatena orotica</name>
    <dbReference type="NCBI Taxonomy" id="1544"/>
    <lineage>
        <taxon>Bacteria</taxon>
        <taxon>Bacillati</taxon>
        <taxon>Bacillota</taxon>
        <taxon>Clostridia</taxon>
        <taxon>Lachnospirales</taxon>
        <taxon>Lachnospiraceae</taxon>
        <taxon>Faecalicatena</taxon>
    </lineage>
</organism>
<dbReference type="InterPro" id="IPR035919">
    <property type="entry name" value="EAL_sf"/>
</dbReference>
<keyword evidence="4" id="KW-1185">Reference proteome</keyword>
<feature type="domain" description="EAL" evidence="1">
    <location>
        <begin position="445"/>
        <end position="700"/>
    </location>
</feature>
<proteinExistence type="predicted"/>
<dbReference type="PROSITE" id="PS50887">
    <property type="entry name" value="GGDEF"/>
    <property type="match status" value="1"/>
</dbReference>
<dbReference type="InterPro" id="IPR029787">
    <property type="entry name" value="Nucleotide_cyclase"/>
</dbReference>